<dbReference type="InterPro" id="IPR017871">
    <property type="entry name" value="ABC_transporter-like_CS"/>
</dbReference>
<name>A0A0C6PBZ6_BORBO</name>
<dbReference type="InterPro" id="IPR027417">
    <property type="entry name" value="P-loop_NTPase"/>
</dbReference>
<dbReference type="GeneID" id="69602716"/>
<reference evidence="12 13" key="1">
    <citation type="journal article" date="2012" name="BMC Genomics">
        <title>Comparative genomics of the classical Bordetella subspecies: the evolution and exchange of virulence-associated diversity amongst closely related pathogens.</title>
        <authorList>
            <person name="Park J."/>
            <person name="Zhang Y."/>
            <person name="Buboltz A.M."/>
            <person name="Zhang X."/>
            <person name="Schuster S.C."/>
            <person name="Ahuja U."/>
            <person name="Liu M."/>
            <person name="Miller J.F."/>
            <person name="Sebaihia M."/>
            <person name="Bentley S.D."/>
            <person name="Parkhill J."/>
            <person name="Harvill E.T."/>
        </authorList>
    </citation>
    <scope>NUCLEOTIDE SEQUENCE [LARGE SCALE GENOMIC DNA]</scope>
    <source>
        <strain evidence="12 13">253</strain>
    </source>
</reference>
<evidence type="ECO:0000256" key="7">
    <source>
        <dbReference type="ARBA" id="ARBA00022840"/>
    </source>
</evidence>
<dbReference type="SMR" id="A0A0C6PBZ6"/>
<dbReference type="GO" id="GO:0016887">
    <property type="term" value="F:ATP hydrolysis activity"/>
    <property type="evidence" value="ECO:0007669"/>
    <property type="project" value="InterPro"/>
</dbReference>
<keyword evidence="9" id="KW-0029">Amino-acid transport</keyword>
<sequence>MIHIENLSKTYATPHGRFEALRGINLHIQQGEVFGIIGPSGAGKSTLVQCINLLERPDQGSIAIGGQALVGLGEAQLRNQRRRIGMVFQGFNLLARRTVYGNVALPLEIAGVARAEIPARVERLLALVGLEHLRDRYPSQISGGQKQRVGIARALANDPDVLLSDEATSALDPETTHNILALLRDINRKTGVTVVMITHQMEVVREICDRVAVLSHGEVVELGSTREVFAAPRHEVTRAMVSAATASDLSEATLAAVKQRIDALAAAEPGRAVRLWRLSLKGVAAGEPLWSDLAREFALDVSLVQARVEDIQGVAVGTLFVLAQGAPHAVKDALAALAAREITVEEIAHEPATDRSAYHVAA</sequence>
<keyword evidence="5" id="KW-1003">Cell membrane</keyword>
<dbReference type="GO" id="GO:0005886">
    <property type="term" value="C:plasma membrane"/>
    <property type="evidence" value="ECO:0007669"/>
    <property type="project" value="UniProtKB-ARBA"/>
</dbReference>
<keyword evidence="4" id="KW-0813">Transport</keyword>
<evidence type="ECO:0000313" key="12">
    <source>
        <dbReference type="EMBL" id="CCJ56158.1"/>
    </source>
</evidence>
<accession>A0A0C6PBZ6</accession>
<dbReference type="SUPFAM" id="SSF52540">
    <property type="entry name" value="P-loop containing nucleoside triphosphate hydrolases"/>
    <property type="match status" value="1"/>
</dbReference>
<dbReference type="InterPro" id="IPR003593">
    <property type="entry name" value="AAA+_ATPase"/>
</dbReference>
<evidence type="ECO:0000256" key="1">
    <source>
        <dbReference type="ARBA" id="ARBA00002579"/>
    </source>
</evidence>
<dbReference type="Pfam" id="PF09383">
    <property type="entry name" value="NIL"/>
    <property type="match status" value="1"/>
</dbReference>
<organism evidence="12 13">
    <name type="scientific">Bordetella bronchiseptica 253</name>
    <dbReference type="NCBI Taxonomy" id="568707"/>
    <lineage>
        <taxon>Bacteria</taxon>
        <taxon>Pseudomonadati</taxon>
        <taxon>Pseudomonadota</taxon>
        <taxon>Betaproteobacteria</taxon>
        <taxon>Burkholderiales</taxon>
        <taxon>Alcaligenaceae</taxon>
        <taxon>Bordetella</taxon>
    </lineage>
</organism>
<comment type="similarity">
    <text evidence="2">Belongs to the ABC transporter superfamily.</text>
</comment>
<keyword evidence="10" id="KW-0472">Membrane</keyword>
<gene>
    <name evidence="12" type="ORF">BN112_4244</name>
</gene>
<comment type="function">
    <text evidence="1">Part of the ABC transporter FtsEX involved in cellular division. Important for assembly or stability of the septal ring.</text>
</comment>
<feature type="domain" description="ABC transporter" evidence="11">
    <location>
        <begin position="2"/>
        <end position="241"/>
    </location>
</feature>
<dbReference type="Pfam" id="PF00005">
    <property type="entry name" value="ABC_tran"/>
    <property type="match status" value="1"/>
</dbReference>
<evidence type="ECO:0000256" key="5">
    <source>
        <dbReference type="ARBA" id="ARBA00022475"/>
    </source>
</evidence>
<dbReference type="RefSeq" id="WP_003814544.1">
    <property type="nucleotide sequence ID" value="NC_019382.1"/>
</dbReference>
<dbReference type="KEGG" id="bbh:BN112_4244"/>
<dbReference type="PROSITE" id="PS50893">
    <property type="entry name" value="ABC_TRANSPORTER_2"/>
    <property type="match status" value="1"/>
</dbReference>
<protein>
    <recommendedName>
        <fullName evidence="3">Cell division ATP-binding protein FtsE</fullName>
    </recommendedName>
</protein>
<dbReference type="InterPro" id="IPR050086">
    <property type="entry name" value="MetN_ABC_transporter-like"/>
</dbReference>
<dbReference type="SMART" id="SM00382">
    <property type="entry name" value="AAA"/>
    <property type="match status" value="1"/>
</dbReference>
<dbReference type="InterPro" id="IPR041701">
    <property type="entry name" value="MetN_ABC"/>
</dbReference>
<dbReference type="EMBL" id="HE965806">
    <property type="protein sequence ID" value="CCJ56158.1"/>
    <property type="molecule type" value="Genomic_DNA"/>
</dbReference>
<dbReference type="FunFam" id="3.40.50.300:FF:000056">
    <property type="entry name" value="Cell division ATP-binding protein FtsE"/>
    <property type="match status" value="1"/>
</dbReference>
<dbReference type="AlphaFoldDB" id="A0A0C6PBZ6"/>
<dbReference type="GO" id="GO:0005524">
    <property type="term" value="F:ATP binding"/>
    <property type="evidence" value="ECO:0007669"/>
    <property type="project" value="UniProtKB-KW"/>
</dbReference>
<evidence type="ECO:0000256" key="6">
    <source>
        <dbReference type="ARBA" id="ARBA00022741"/>
    </source>
</evidence>
<evidence type="ECO:0000256" key="3">
    <source>
        <dbReference type="ARBA" id="ARBA00020019"/>
    </source>
</evidence>
<evidence type="ECO:0000256" key="10">
    <source>
        <dbReference type="ARBA" id="ARBA00023136"/>
    </source>
</evidence>
<keyword evidence="8" id="KW-1278">Translocase</keyword>
<dbReference type="InterPro" id="IPR045865">
    <property type="entry name" value="ACT-like_dom_sf"/>
</dbReference>
<evidence type="ECO:0000256" key="4">
    <source>
        <dbReference type="ARBA" id="ARBA00022448"/>
    </source>
</evidence>
<proteinExistence type="inferred from homology"/>
<dbReference type="CDD" id="cd03258">
    <property type="entry name" value="ABC_MetN_methionine_transporter"/>
    <property type="match status" value="1"/>
</dbReference>
<evidence type="ECO:0000259" key="11">
    <source>
        <dbReference type="PROSITE" id="PS50893"/>
    </source>
</evidence>
<dbReference type="PANTHER" id="PTHR43166">
    <property type="entry name" value="AMINO ACID IMPORT ATP-BINDING PROTEIN"/>
    <property type="match status" value="1"/>
</dbReference>
<dbReference type="SUPFAM" id="SSF55021">
    <property type="entry name" value="ACT-like"/>
    <property type="match status" value="1"/>
</dbReference>
<dbReference type="PROSITE" id="PS00211">
    <property type="entry name" value="ABC_TRANSPORTER_1"/>
    <property type="match status" value="1"/>
</dbReference>
<dbReference type="OrthoDB" id="9802264at2"/>
<keyword evidence="7 12" id="KW-0067">ATP-binding</keyword>
<evidence type="ECO:0000313" key="13">
    <source>
        <dbReference type="Proteomes" id="UP000007564"/>
    </source>
</evidence>
<keyword evidence="6" id="KW-0547">Nucleotide-binding</keyword>
<dbReference type="InterPro" id="IPR003439">
    <property type="entry name" value="ABC_transporter-like_ATP-bd"/>
</dbReference>
<dbReference type="GO" id="GO:0006865">
    <property type="term" value="P:amino acid transport"/>
    <property type="evidence" value="ECO:0007669"/>
    <property type="project" value="UniProtKB-KW"/>
</dbReference>
<dbReference type="PANTHER" id="PTHR43166:SF30">
    <property type="entry name" value="METHIONINE IMPORT ATP-BINDING PROTEIN METN"/>
    <property type="match status" value="1"/>
</dbReference>
<dbReference type="Gene3D" id="3.30.70.260">
    <property type="match status" value="1"/>
</dbReference>
<dbReference type="Gene3D" id="3.40.50.300">
    <property type="entry name" value="P-loop containing nucleotide triphosphate hydrolases"/>
    <property type="match status" value="1"/>
</dbReference>
<evidence type="ECO:0000256" key="9">
    <source>
        <dbReference type="ARBA" id="ARBA00022970"/>
    </source>
</evidence>
<dbReference type="InterPro" id="IPR018449">
    <property type="entry name" value="NIL_domain"/>
</dbReference>
<evidence type="ECO:0000256" key="2">
    <source>
        <dbReference type="ARBA" id="ARBA00005417"/>
    </source>
</evidence>
<dbReference type="HOGENOM" id="CLU_000604_1_3_4"/>
<evidence type="ECO:0000256" key="8">
    <source>
        <dbReference type="ARBA" id="ARBA00022967"/>
    </source>
</evidence>
<dbReference type="SMART" id="SM00930">
    <property type="entry name" value="NIL"/>
    <property type="match status" value="1"/>
</dbReference>
<dbReference type="Proteomes" id="UP000007564">
    <property type="component" value="Chromosome"/>
</dbReference>